<evidence type="ECO:0000313" key="2">
    <source>
        <dbReference type="EMBL" id="MTW04870.1"/>
    </source>
</evidence>
<dbReference type="OrthoDB" id="9793561at2"/>
<feature type="signal peptide" evidence="1">
    <location>
        <begin position="1"/>
        <end position="19"/>
    </location>
</feature>
<dbReference type="RefSeq" id="WP_155441219.1">
    <property type="nucleotide sequence ID" value="NZ_WNLA01000018.1"/>
</dbReference>
<evidence type="ECO:0000313" key="3">
    <source>
        <dbReference type="Proteomes" id="UP000484015"/>
    </source>
</evidence>
<keyword evidence="3" id="KW-1185">Reference proteome</keyword>
<comment type="caution">
    <text evidence="2">The sequence shown here is derived from an EMBL/GenBank/DDBJ whole genome shotgun (WGS) entry which is preliminary data.</text>
</comment>
<dbReference type="Proteomes" id="UP000484015">
    <property type="component" value="Unassembled WGS sequence"/>
</dbReference>
<accession>A0A6L6Q5A1</accession>
<reference evidence="2 3" key="1">
    <citation type="submission" date="2019-11" db="EMBL/GenBank/DDBJ databases">
        <title>Type strains purchased from KCTC, JCM and DSMZ.</title>
        <authorList>
            <person name="Lu H."/>
        </authorList>
    </citation>
    <scope>NUCLEOTIDE SEQUENCE [LARGE SCALE GENOMIC DNA]</scope>
    <source>
        <strain evidence="2 3">KCTC 42409</strain>
    </source>
</reference>
<dbReference type="AlphaFoldDB" id="A0A6L6Q5A1"/>
<feature type="chain" id="PRO_5026688509" evidence="1">
    <location>
        <begin position="20"/>
        <end position="262"/>
    </location>
</feature>
<evidence type="ECO:0000256" key="1">
    <source>
        <dbReference type="SAM" id="SignalP"/>
    </source>
</evidence>
<dbReference type="NCBIfam" id="TIGR02001">
    <property type="entry name" value="gcw_chp"/>
    <property type="match status" value="1"/>
</dbReference>
<dbReference type="InterPro" id="IPR010239">
    <property type="entry name" value="CHP02001"/>
</dbReference>
<organism evidence="2 3">
    <name type="scientific">Pseudoduganella ginsengisoli</name>
    <dbReference type="NCBI Taxonomy" id="1462440"/>
    <lineage>
        <taxon>Bacteria</taxon>
        <taxon>Pseudomonadati</taxon>
        <taxon>Pseudomonadota</taxon>
        <taxon>Betaproteobacteria</taxon>
        <taxon>Burkholderiales</taxon>
        <taxon>Oxalobacteraceae</taxon>
        <taxon>Telluria group</taxon>
        <taxon>Pseudoduganella</taxon>
    </lineage>
</organism>
<dbReference type="EMBL" id="WNLA01000018">
    <property type="protein sequence ID" value="MTW04870.1"/>
    <property type="molecule type" value="Genomic_DNA"/>
</dbReference>
<name>A0A6L6Q5A1_9BURK</name>
<proteinExistence type="predicted"/>
<gene>
    <name evidence="2" type="ORF">GM668_22600</name>
</gene>
<dbReference type="Pfam" id="PF09694">
    <property type="entry name" value="Gcw_chp"/>
    <property type="match status" value="1"/>
</dbReference>
<keyword evidence="1" id="KW-0732">Signal</keyword>
<protein>
    <submittedName>
        <fullName evidence="2">Uncharacterized protein</fullName>
    </submittedName>
</protein>
<sequence length="262" mass="28446">MQYVFAMMAGMACAFAAHAEETPAWTETGNVTLLSDYVFRGVSQTQGKPTAQATVEFAHRGGAYAGMFGSGVSHAAYNNGDGAEIDLYGGYRHVLDEQSNIDAGVVTYWYPGARYVAGTQTIRYHTADVKLGWNRGSFNAYGWVTVSSHWFGYAVNPYSGKVADTRGTTYVEANWNPELAPGLAANLHIGRQTVRHLGMYSFTDVKAGVTQTWGNWALCGAAIYNNGKVHDGALPLWVFFNADGSGKRVVGKRVQVTLARNF</sequence>